<sequence length="124" mass="13278">MGLYPRCLGLIGGAGGSIIPGTVRYSLWLGQRLGVSGEDHAPVPLTITSPRGDGAWSLSRVWPHVATGMRTKEKRRNGKRARRGWSSGRTPGASSLSSSRAPNPRSHCRGDPEPICVPFPNAKH</sequence>
<organism evidence="2 3">
    <name type="scientific">Rousettus aegyptiacus</name>
    <name type="common">Egyptian fruit bat</name>
    <name type="synonym">Pteropus aegyptiacus</name>
    <dbReference type="NCBI Taxonomy" id="9407"/>
    <lineage>
        <taxon>Eukaryota</taxon>
        <taxon>Metazoa</taxon>
        <taxon>Chordata</taxon>
        <taxon>Craniata</taxon>
        <taxon>Vertebrata</taxon>
        <taxon>Euteleostomi</taxon>
        <taxon>Mammalia</taxon>
        <taxon>Eutheria</taxon>
        <taxon>Laurasiatheria</taxon>
        <taxon>Chiroptera</taxon>
        <taxon>Yinpterochiroptera</taxon>
        <taxon>Pteropodoidea</taxon>
        <taxon>Pteropodidae</taxon>
        <taxon>Rousettinae</taxon>
        <taxon>Rousettus</taxon>
    </lineage>
</organism>
<feature type="region of interest" description="Disordered" evidence="1">
    <location>
        <begin position="68"/>
        <end position="124"/>
    </location>
</feature>
<dbReference type="AlphaFoldDB" id="A0A7J8C2R7"/>
<accession>A0A7J8C2R7</accession>
<evidence type="ECO:0000256" key="1">
    <source>
        <dbReference type="SAM" id="MobiDB-lite"/>
    </source>
</evidence>
<keyword evidence="3" id="KW-1185">Reference proteome</keyword>
<feature type="compositionally biased region" description="Basic residues" evidence="1">
    <location>
        <begin position="72"/>
        <end position="83"/>
    </location>
</feature>
<dbReference type="EMBL" id="JACASE010000015">
    <property type="protein sequence ID" value="KAF6405146.1"/>
    <property type="molecule type" value="Genomic_DNA"/>
</dbReference>
<evidence type="ECO:0000313" key="2">
    <source>
        <dbReference type="EMBL" id="KAF6405146.1"/>
    </source>
</evidence>
<evidence type="ECO:0000313" key="3">
    <source>
        <dbReference type="Proteomes" id="UP000593571"/>
    </source>
</evidence>
<name>A0A7J8C2R7_ROUAE</name>
<gene>
    <name evidence="2" type="ORF">HJG63_009456</name>
</gene>
<dbReference type="Proteomes" id="UP000593571">
    <property type="component" value="Unassembled WGS sequence"/>
</dbReference>
<proteinExistence type="predicted"/>
<comment type="caution">
    <text evidence="2">The sequence shown here is derived from an EMBL/GenBank/DDBJ whole genome shotgun (WGS) entry which is preliminary data.</text>
</comment>
<reference evidence="2 3" key="1">
    <citation type="journal article" date="2020" name="Nature">
        <title>Six reference-quality genomes reveal evolution of bat adaptations.</title>
        <authorList>
            <person name="Jebb D."/>
            <person name="Huang Z."/>
            <person name="Pippel M."/>
            <person name="Hughes G.M."/>
            <person name="Lavrichenko K."/>
            <person name="Devanna P."/>
            <person name="Winkler S."/>
            <person name="Jermiin L.S."/>
            <person name="Skirmuntt E.C."/>
            <person name="Katzourakis A."/>
            <person name="Burkitt-Gray L."/>
            <person name="Ray D.A."/>
            <person name="Sullivan K.A.M."/>
            <person name="Roscito J.G."/>
            <person name="Kirilenko B.M."/>
            <person name="Davalos L.M."/>
            <person name="Corthals A.P."/>
            <person name="Power M.L."/>
            <person name="Jones G."/>
            <person name="Ransome R.D."/>
            <person name="Dechmann D.K.N."/>
            <person name="Locatelli A.G."/>
            <person name="Puechmaille S.J."/>
            <person name="Fedrigo O."/>
            <person name="Jarvis E.D."/>
            <person name="Hiller M."/>
            <person name="Vernes S.C."/>
            <person name="Myers E.W."/>
            <person name="Teeling E.C."/>
        </authorList>
    </citation>
    <scope>NUCLEOTIDE SEQUENCE [LARGE SCALE GENOMIC DNA]</scope>
    <source>
        <strain evidence="2">MRouAeg1</strain>
        <tissue evidence="2">Muscle</tissue>
    </source>
</reference>
<feature type="compositionally biased region" description="Polar residues" evidence="1">
    <location>
        <begin position="87"/>
        <end position="101"/>
    </location>
</feature>
<protein>
    <submittedName>
        <fullName evidence="2">Uncharacterized protein</fullName>
    </submittedName>
</protein>